<dbReference type="InterPro" id="IPR037171">
    <property type="entry name" value="NagB/RpiA_transferase-like"/>
</dbReference>
<dbReference type="InterPro" id="IPR011009">
    <property type="entry name" value="Kinase-like_dom_sf"/>
</dbReference>
<dbReference type="NCBIfam" id="TIGR00512">
    <property type="entry name" value="salvage_mtnA"/>
    <property type="match status" value="1"/>
</dbReference>
<comment type="caution">
    <text evidence="3">The sequence shown here is derived from an EMBL/GenBank/DDBJ whole genome shotgun (WGS) entry which is preliminary data.</text>
</comment>
<dbReference type="OrthoDB" id="2461at2759"/>
<evidence type="ECO:0000313" key="4">
    <source>
        <dbReference type="Proteomes" id="UP001165082"/>
    </source>
</evidence>
<organism evidence="3 4">
    <name type="scientific">Triparma retinervis</name>
    <dbReference type="NCBI Taxonomy" id="2557542"/>
    <lineage>
        <taxon>Eukaryota</taxon>
        <taxon>Sar</taxon>
        <taxon>Stramenopiles</taxon>
        <taxon>Ochrophyta</taxon>
        <taxon>Bolidophyceae</taxon>
        <taxon>Parmales</taxon>
        <taxon>Triparmaceae</taxon>
        <taxon>Triparma</taxon>
    </lineage>
</organism>
<keyword evidence="4" id="KW-1185">Reference proteome</keyword>
<dbReference type="InterPro" id="IPR011559">
    <property type="entry name" value="Initiation_fac_2B_a/b/d"/>
</dbReference>
<dbReference type="InterPro" id="IPR042529">
    <property type="entry name" value="IF_2B-like_C"/>
</dbReference>
<dbReference type="InterPro" id="IPR027363">
    <property type="entry name" value="M1Pi_N"/>
</dbReference>
<dbReference type="SUPFAM" id="SSF100950">
    <property type="entry name" value="NagB/RpiA/CoA transferase-like"/>
    <property type="match status" value="1"/>
</dbReference>
<dbReference type="GO" id="GO:0019509">
    <property type="term" value="P:L-methionine salvage from methylthioadenosine"/>
    <property type="evidence" value="ECO:0007669"/>
    <property type="project" value="TreeGrafter"/>
</dbReference>
<dbReference type="Gene3D" id="3.30.200.20">
    <property type="entry name" value="Phosphorylase Kinase, domain 1"/>
    <property type="match status" value="1"/>
</dbReference>
<accession>A0A9W6ZIE0</accession>
<evidence type="ECO:0000256" key="2">
    <source>
        <dbReference type="ARBA" id="ARBA00023235"/>
    </source>
</evidence>
<reference evidence="3" key="1">
    <citation type="submission" date="2022-07" db="EMBL/GenBank/DDBJ databases">
        <title>Genome analysis of Parmales, a sister group of diatoms, reveals the evolutionary specialization of diatoms from phago-mixotrophs to photoautotrophs.</title>
        <authorList>
            <person name="Ban H."/>
            <person name="Sato S."/>
            <person name="Yoshikawa S."/>
            <person name="Kazumasa Y."/>
            <person name="Nakamura Y."/>
            <person name="Ichinomiya M."/>
            <person name="Saitoh K."/>
            <person name="Sato N."/>
            <person name="Blanc-Mathieu R."/>
            <person name="Endo H."/>
            <person name="Kuwata A."/>
            <person name="Ogata H."/>
        </authorList>
    </citation>
    <scope>NUCLEOTIDE SEQUENCE</scope>
</reference>
<dbReference type="InterPro" id="IPR005251">
    <property type="entry name" value="IF-M1Pi"/>
</dbReference>
<dbReference type="NCBIfam" id="TIGR00524">
    <property type="entry name" value="eIF-2B_rel"/>
    <property type="match status" value="1"/>
</dbReference>
<dbReference type="InterPro" id="IPR000649">
    <property type="entry name" value="IF-2B-related"/>
</dbReference>
<dbReference type="GO" id="GO:0046523">
    <property type="term" value="F:S-methyl-5-thioribose-1-phosphate isomerase activity"/>
    <property type="evidence" value="ECO:0007669"/>
    <property type="project" value="TreeGrafter"/>
</dbReference>
<dbReference type="Gene3D" id="3.40.50.10470">
    <property type="entry name" value="Translation initiation factor eif-2b, domain 2"/>
    <property type="match status" value="1"/>
</dbReference>
<gene>
    <name evidence="3" type="ORF">TrRE_jg3543</name>
</gene>
<dbReference type="AlphaFoldDB" id="A0A9W6ZIE0"/>
<dbReference type="FunFam" id="3.40.50.10470:FF:000006">
    <property type="entry name" value="Methylthioribose-1-phosphate isomerase"/>
    <property type="match status" value="1"/>
</dbReference>
<dbReference type="PANTHER" id="PTHR43475:SF1">
    <property type="entry name" value="METHYLTHIORIBOSE-1-PHOSPHATE ISOMERASE"/>
    <property type="match status" value="1"/>
</dbReference>
<dbReference type="Pfam" id="PF01008">
    <property type="entry name" value="IF-2B"/>
    <property type="match status" value="1"/>
</dbReference>
<evidence type="ECO:0000256" key="1">
    <source>
        <dbReference type="ARBA" id="ARBA00007251"/>
    </source>
</evidence>
<dbReference type="FunFam" id="1.20.120.420:FF:000003">
    <property type="entry name" value="Methylthioribose-1-phosphate isomerase"/>
    <property type="match status" value="1"/>
</dbReference>
<dbReference type="PANTHER" id="PTHR43475">
    <property type="entry name" value="METHYLTHIORIBOSE-1-PHOSPHATE ISOMERASE"/>
    <property type="match status" value="1"/>
</dbReference>
<dbReference type="Gene3D" id="1.20.120.420">
    <property type="entry name" value="translation initiation factor eif-2b, domain 1"/>
    <property type="match status" value="1"/>
</dbReference>
<dbReference type="NCBIfam" id="NF004326">
    <property type="entry name" value="PRK05720.1"/>
    <property type="match status" value="1"/>
</dbReference>
<comment type="similarity">
    <text evidence="1">Belongs to the eIF-2B alpha/beta/delta subunits family.</text>
</comment>
<dbReference type="Proteomes" id="UP001165082">
    <property type="component" value="Unassembled WGS sequence"/>
</dbReference>
<name>A0A9W6ZIE0_9STRA</name>
<feature type="non-terminal residue" evidence="3">
    <location>
        <position position="1"/>
    </location>
</feature>
<dbReference type="HAMAP" id="MF_01678">
    <property type="entry name" value="Salvage_MtnA"/>
    <property type="match status" value="1"/>
</dbReference>
<evidence type="ECO:0008006" key="5">
    <source>
        <dbReference type="Google" id="ProtNLM"/>
    </source>
</evidence>
<proteinExistence type="inferred from homology"/>
<dbReference type="EMBL" id="BRXZ01003453">
    <property type="protein sequence ID" value="GMH55064.1"/>
    <property type="molecule type" value="Genomic_DNA"/>
</dbReference>
<dbReference type="SUPFAM" id="SSF56112">
    <property type="entry name" value="Protein kinase-like (PK-like)"/>
    <property type="match status" value="1"/>
</dbReference>
<evidence type="ECO:0000313" key="3">
    <source>
        <dbReference type="EMBL" id="GMH55064.1"/>
    </source>
</evidence>
<keyword evidence="2" id="KW-0413">Isomerase</keyword>
<sequence length="505" mass="53872">MKSNLQSIIYDADKVTLQVLDQLLVPHQKVYIPVPTVDVAHRVIKQMNVRGAPLIALVALLGLSCDLVSKHSSSPSAGDDDAGIEEYVMGKIEHLKTSRPTAVNLFNAMDELEGVVKNLKGKGVVLAVKELSERYLAEDLASNIALGNHGAQAIARTWGESCPSGFNLMTICNTGSLATAGHGTALGIVRSLHSEGRLGSLGVLETRPYNQGSRLTAFEAVEEGFPNASLIVDSAAPFYMAANRVHAAVVGADRVVRNGDTANKIGTYALAIHCREHGVPFFVACPTTTVDLKVETGDGITIEDRGAEELRKAAGAPEGIGTWNPAFDVTPAELISGIVTERGVVWKGEDGEFDLEGFLGGGGNGVEVKEPPKARGAGGELWTTKTVGGYVEGKAGKVEGVFGDGAKVKGGLDAEEIEGGNLNYAFRVKGWGGEVFVKQAPDFVKCLGKGAKLQKERMELEIKTYETWLAKCPEVARYLPKIYDFDVGYETVIMEFFGGFEMLEG</sequence>
<protein>
    <recommendedName>
        <fullName evidence="5">S-methyl-5-thioribose-1-phosphate isomerase</fullName>
    </recommendedName>
</protein>